<dbReference type="EMBL" id="PGOL01001331">
    <property type="protein sequence ID" value="PKI58999.1"/>
    <property type="molecule type" value="Genomic_DNA"/>
</dbReference>
<keyword evidence="2" id="KW-1133">Transmembrane helix</keyword>
<dbReference type="Proteomes" id="UP000233551">
    <property type="component" value="Unassembled WGS sequence"/>
</dbReference>
<keyword evidence="2" id="KW-0812">Transmembrane</keyword>
<reference evidence="3 4" key="1">
    <citation type="submission" date="2017-11" db="EMBL/GenBank/DDBJ databases">
        <title>De-novo sequencing of pomegranate (Punica granatum L.) genome.</title>
        <authorList>
            <person name="Akparov Z."/>
            <person name="Amiraslanov A."/>
            <person name="Hajiyeva S."/>
            <person name="Abbasov M."/>
            <person name="Kaur K."/>
            <person name="Hamwieh A."/>
            <person name="Solovyev V."/>
            <person name="Salamov A."/>
            <person name="Braich B."/>
            <person name="Kosarev P."/>
            <person name="Mahmoud A."/>
            <person name="Hajiyev E."/>
            <person name="Babayeva S."/>
            <person name="Izzatullayeva V."/>
            <person name="Mammadov A."/>
            <person name="Mammadov A."/>
            <person name="Sharifova S."/>
            <person name="Ojaghi J."/>
            <person name="Eynullazada K."/>
            <person name="Bayramov B."/>
            <person name="Abdulazimova A."/>
            <person name="Shahmuradov I."/>
        </authorList>
    </citation>
    <scope>NUCLEOTIDE SEQUENCE [LARGE SCALE GENOMIC DNA]</scope>
    <source>
        <strain evidence="4">cv. AG2017</strain>
        <tissue evidence="3">Leaf</tissue>
    </source>
</reference>
<evidence type="ECO:0000313" key="3">
    <source>
        <dbReference type="EMBL" id="PKI58999.1"/>
    </source>
</evidence>
<comment type="caution">
    <text evidence="3">The sequence shown here is derived from an EMBL/GenBank/DDBJ whole genome shotgun (WGS) entry which is preliminary data.</text>
</comment>
<gene>
    <name evidence="3" type="ORF">CRG98_020567</name>
</gene>
<proteinExistence type="predicted"/>
<evidence type="ECO:0000256" key="1">
    <source>
        <dbReference type="SAM" id="MobiDB-lite"/>
    </source>
</evidence>
<accession>A0A2I0JRR9</accession>
<protein>
    <submittedName>
        <fullName evidence="3">Uncharacterized protein</fullName>
    </submittedName>
</protein>
<name>A0A2I0JRR9_PUNGR</name>
<evidence type="ECO:0000256" key="2">
    <source>
        <dbReference type="SAM" id="Phobius"/>
    </source>
</evidence>
<keyword evidence="4" id="KW-1185">Reference proteome</keyword>
<feature type="region of interest" description="Disordered" evidence="1">
    <location>
        <begin position="56"/>
        <end position="97"/>
    </location>
</feature>
<feature type="region of interest" description="Disordered" evidence="1">
    <location>
        <begin position="1"/>
        <end position="22"/>
    </location>
</feature>
<evidence type="ECO:0000313" key="4">
    <source>
        <dbReference type="Proteomes" id="UP000233551"/>
    </source>
</evidence>
<keyword evidence="2" id="KW-0472">Membrane</keyword>
<feature type="transmembrane region" description="Helical" evidence="2">
    <location>
        <begin position="112"/>
        <end position="131"/>
    </location>
</feature>
<dbReference type="AlphaFoldDB" id="A0A2I0JRR9"/>
<feature type="compositionally biased region" description="Basic and acidic residues" evidence="1">
    <location>
        <begin position="70"/>
        <end position="79"/>
    </location>
</feature>
<sequence>MKEYEEKRLGPELESSDPSRPESHWGCHITFLIDFGHNILRGWSPSLTLLKAEGSDPPPIQLLQFPLNDQRTKREEEEKKKKKQQQQLKRESRKRKMGKYCCTQEDESGIKLQGFLVVLVLALVLFSVCMPRPRRRVYLYRCCY</sequence>
<organism evidence="3 4">
    <name type="scientific">Punica granatum</name>
    <name type="common">Pomegranate</name>
    <dbReference type="NCBI Taxonomy" id="22663"/>
    <lineage>
        <taxon>Eukaryota</taxon>
        <taxon>Viridiplantae</taxon>
        <taxon>Streptophyta</taxon>
        <taxon>Embryophyta</taxon>
        <taxon>Tracheophyta</taxon>
        <taxon>Spermatophyta</taxon>
        <taxon>Magnoliopsida</taxon>
        <taxon>eudicotyledons</taxon>
        <taxon>Gunneridae</taxon>
        <taxon>Pentapetalae</taxon>
        <taxon>rosids</taxon>
        <taxon>malvids</taxon>
        <taxon>Myrtales</taxon>
        <taxon>Lythraceae</taxon>
        <taxon>Punica</taxon>
    </lineage>
</organism>